<evidence type="ECO:0000256" key="1">
    <source>
        <dbReference type="HAMAP-Rule" id="MF_00715"/>
    </source>
</evidence>
<dbReference type="EMBL" id="JAMQGP010000001">
    <property type="protein sequence ID" value="MCM2678391.1"/>
    <property type="molecule type" value="Genomic_DNA"/>
</dbReference>
<dbReference type="HAMAP" id="MF_00715">
    <property type="entry name" value="SlyX"/>
    <property type="match status" value="1"/>
</dbReference>
<dbReference type="Gene3D" id="1.20.5.300">
    <property type="match status" value="1"/>
</dbReference>
<dbReference type="Proteomes" id="UP001165393">
    <property type="component" value="Unassembled WGS sequence"/>
</dbReference>
<comment type="similarity">
    <text evidence="1">Belongs to the SlyX family.</text>
</comment>
<keyword evidence="3" id="KW-1185">Reference proteome</keyword>
<gene>
    <name evidence="1" type="primary">slyX</name>
    <name evidence="2" type="ORF">NAF29_01735</name>
</gene>
<evidence type="ECO:0000313" key="3">
    <source>
        <dbReference type="Proteomes" id="UP001165393"/>
    </source>
</evidence>
<accession>A0AA41W3Z3</accession>
<name>A0AA41W3Z3_9GAMM</name>
<evidence type="ECO:0000313" key="2">
    <source>
        <dbReference type="EMBL" id="MCM2678391.1"/>
    </source>
</evidence>
<protein>
    <recommendedName>
        <fullName evidence="1">Protein SlyX homolog</fullName>
    </recommendedName>
</protein>
<proteinExistence type="inferred from homology"/>
<comment type="caution">
    <text evidence="2">The sequence shown here is derived from an EMBL/GenBank/DDBJ whole genome shotgun (WGS) entry which is preliminary data.</text>
</comment>
<dbReference type="InterPro" id="IPR007236">
    <property type="entry name" value="SlyX"/>
</dbReference>
<dbReference type="Pfam" id="PF04102">
    <property type="entry name" value="SlyX"/>
    <property type="match status" value="1"/>
</dbReference>
<reference evidence="2 3" key="1">
    <citation type="journal article" date="2013" name="Antonie Van Leeuwenhoek">
        <title>Echinimonas agarilytica gen. nov., sp. nov., a new gammaproteobacterium isolated from the sea urchin Strongylocentrotus intermedius.</title>
        <authorList>
            <person name="Nedashkovskaya O.I."/>
            <person name="Stenkova A.M."/>
            <person name="Zhukova N.V."/>
            <person name="Van Trappen S."/>
            <person name="Lee J.S."/>
            <person name="Kim S.B."/>
        </authorList>
    </citation>
    <scope>NUCLEOTIDE SEQUENCE [LARGE SCALE GENOMIC DNA]</scope>
    <source>
        <strain evidence="2 3">KMM 6351</strain>
    </source>
</reference>
<sequence>MTTSNETQALLERIAELETKMAYQDVTISDLNEEIAVHQQRIDVIQQQLKAMFGQINNMKGSNMASEKEETPPPHY</sequence>
<dbReference type="PANTHER" id="PTHR36508:SF1">
    <property type="entry name" value="PROTEIN SLYX"/>
    <property type="match status" value="1"/>
</dbReference>
<dbReference type="RefSeq" id="WP_251259759.1">
    <property type="nucleotide sequence ID" value="NZ_JAMQGP010000001.1"/>
</dbReference>
<dbReference type="AlphaFoldDB" id="A0AA41W3Z3"/>
<dbReference type="PANTHER" id="PTHR36508">
    <property type="entry name" value="PROTEIN SLYX"/>
    <property type="match status" value="1"/>
</dbReference>
<organism evidence="2 3">
    <name type="scientific">Echinimonas agarilytica</name>
    <dbReference type="NCBI Taxonomy" id="1215918"/>
    <lineage>
        <taxon>Bacteria</taxon>
        <taxon>Pseudomonadati</taxon>
        <taxon>Pseudomonadota</taxon>
        <taxon>Gammaproteobacteria</taxon>
        <taxon>Alteromonadales</taxon>
        <taxon>Echinimonadaceae</taxon>
        <taxon>Echinimonas</taxon>
    </lineage>
</organism>